<keyword evidence="3" id="KW-1185">Reference proteome</keyword>
<accession>A0ABX7SYL2</accession>
<dbReference type="Proteomes" id="UP000663935">
    <property type="component" value="Chromosome"/>
</dbReference>
<dbReference type="InterPro" id="IPR025597">
    <property type="entry name" value="DUF4345"/>
</dbReference>
<dbReference type="Pfam" id="PF14248">
    <property type="entry name" value="DUF4345"/>
    <property type="match status" value="1"/>
</dbReference>
<reference evidence="2 3" key="1">
    <citation type="submission" date="2021-03" db="EMBL/GenBank/DDBJ databases">
        <title>Complete genome of Polaribacter_sp.G4M1.</title>
        <authorList>
            <person name="Jeong S.W."/>
            <person name="Bae J.W."/>
        </authorList>
    </citation>
    <scope>NUCLEOTIDE SEQUENCE [LARGE SCALE GENOMIC DNA]</scope>
    <source>
        <strain evidence="2 3">G4M1</strain>
    </source>
</reference>
<proteinExistence type="predicted"/>
<organism evidence="2 3">
    <name type="scientific">Polaribacter batillariae</name>
    <dbReference type="NCBI Taxonomy" id="2808900"/>
    <lineage>
        <taxon>Bacteria</taxon>
        <taxon>Pseudomonadati</taxon>
        <taxon>Bacteroidota</taxon>
        <taxon>Flavobacteriia</taxon>
        <taxon>Flavobacteriales</taxon>
        <taxon>Flavobacteriaceae</taxon>
    </lineage>
</organism>
<name>A0ABX7SYL2_9FLAO</name>
<feature type="transmembrane region" description="Helical" evidence="1">
    <location>
        <begin position="54"/>
        <end position="71"/>
    </location>
</feature>
<keyword evidence="1" id="KW-1133">Transmembrane helix</keyword>
<keyword evidence="1" id="KW-0812">Transmembrane</keyword>
<dbReference type="EMBL" id="CP071795">
    <property type="protein sequence ID" value="QTD39317.1"/>
    <property type="molecule type" value="Genomic_DNA"/>
</dbReference>
<sequence>MFLISNTLNRVSTLWLLGIFENNYLKIAILTNIIFMLSLGFGRILSLFLDGTPIFVYIFGTFAELFLGFYGV</sequence>
<keyword evidence="1" id="KW-0472">Membrane</keyword>
<protein>
    <submittedName>
        <fullName evidence="2">DUF4345 family protein</fullName>
    </submittedName>
</protein>
<evidence type="ECO:0000313" key="2">
    <source>
        <dbReference type="EMBL" id="QTD39317.1"/>
    </source>
</evidence>
<gene>
    <name evidence="2" type="ORF">JL193_08155</name>
</gene>
<evidence type="ECO:0000313" key="3">
    <source>
        <dbReference type="Proteomes" id="UP000663935"/>
    </source>
</evidence>
<evidence type="ECO:0000256" key="1">
    <source>
        <dbReference type="SAM" id="Phobius"/>
    </source>
</evidence>
<feature type="transmembrane region" description="Helical" evidence="1">
    <location>
        <begin position="24"/>
        <end position="42"/>
    </location>
</feature>